<dbReference type="EMBL" id="JAJGAK010000001">
    <property type="protein sequence ID" value="MCC8362539.1"/>
    <property type="molecule type" value="Genomic_DNA"/>
</dbReference>
<name>A0ABS8JG15_9GAMM</name>
<evidence type="ECO:0000256" key="2">
    <source>
        <dbReference type="ARBA" id="ARBA00022603"/>
    </source>
</evidence>
<dbReference type="InterPro" id="IPR029063">
    <property type="entry name" value="SAM-dependent_MTases_sf"/>
</dbReference>
<dbReference type="CDD" id="cd02440">
    <property type="entry name" value="AdoMet_MTases"/>
    <property type="match status" value="1"/>
</dbReference>
<comment type="caution">
    <text evidence="5">The sequence shown here is derived from an EMBL/GenBank/DDBJ whole genome shotgun (WGS) entry which is preliminary data.</text>
</comment>
<dbReference type="Pfam" id="PF08241">
    <property type="entry name" value="Methyltransf_11"/>
    <property type="match status" value="1"/>
</dbReference>
<dbReference type="PANTHER" id="PTHR44942">
    <property type="entry name" value="METHYLTRANSF_11 DOMAIN-CONTAINING PROTEIN"/>
    <property type="match status" value="1"/>
</dbReference>
<protein>
    <submittedName>
        <fullName evidence="5">Class I SAM-dependent methyltransferase</fullName>
    </submittedName>
</protein>
<sequence>MSARFDDPGVGDPGFADHFSAVAAQYAQARPEYPDALFAWIESIVLVHGLAWEPGCGSGQATRDLARVFDHVHATDPSAAQIAQAMGPQNVRFSVEPGEATTLADGTADAVCIAQALHWFDQPRFFAECARVLKPGGVLVAWGYQDMIAPEGVEQAIDPLRAEILDYWPPERRLIDEAYRDFAWPFDWIETPVLELQAQWTLPRMLGYFSSYSATKRYIDAHGRDPVAMHAQAIARAWGDPDTTRTLRWPMFVHARRKQTRES</sequence>
<keyword evidence="3" id="KW-0808">Transferase</keyword>
<keyword evidence="2 5" id="KW-0489">Methyltransferase</keyword>
<keyword evidence="6" id="KW-1185">Reference proteome</keyword>
<evidence type="ECO:0000313" key="5">
    <source>
        <dbReference type="EMBL" id="MCC8362539.1"/>
    </source>
</evidence>
<dbReference type="Gene3D" id="3.40.50.150">
    <property type="entry name" value="Vaccinia Virus protein VP39"/>
    <property type="match status" value="1"/>
</dbReference>
<dbReference type="SUPFAM" id="SSF53335">
    <property type="entry name" value="S-adenosyl-L-methionine-dependent methyltransferases"/>
    <property type="match status" value="1"/>
</dbReference>
<feature type="domain" description="Methyltransferase type 11" evidence="4">
    <location>
        <begin position="53"/>
        <end position="140"/>
    </location>
</feature>
<dbReference type="PANTHER" id="PTHR44942:SF4">
    <property type="entry name" value="METHYLTRANSFERASE TYPE 11 DOMAIN-CONTAINING PROTEIN"/>
    <property type="match status" value="1"/>
</dbReference>
<dbReference type="Proteomes" id="UP001165293">
    <property type="component" value="Unassembled WGS sequence"/>
</dbReference>
<evidence type="ECO:0000256" key="1">
    <source>
        <dbReference type="ARBA" id="ARBA00008361"/>
    </source>
</evidence>
<dbReference type="InterPro" id="IPR051052">
    <property type="entry name" value="Diverse_substrate_MTase"/>
</dbReference>
<reference evidence="5" key="1">
    <citation type="submission" date="2021-10" db="EMBL/GenBank/DDBJ databases">
        <authorList>
            <person name="Lyu M."/>
            <person name="Wang X."/>
            <person name="Meng X."/>
            <person name="Xu K."/>
        </authorList>
    </citation>
    <scope>NUCLEOTIDE SEQUENCE</scope>
    <source>
        <strain evidence="5">A6</strain>
    </source>
</reference>
<dbReference type="GO" id="GO:0032259">
    <property type="term" value="P:methylation"/>
    <property type="evidence" value="ECO:0007669"/>
    <property type="project" value="UniProtKB-KW"/>
</dbReference>
<organism evidence="5 6">
    <name type="scientific">Noviluteimonas lactosilytica</name>
    <dbReference type="NCBI Taxonomy" id="2888523"/>
    <lineage>
        <taxon>Bacteria</taxon>
        <taxon>Pseudomonadati</taxon>
        <taxon>Pseudomonadota</taxon>
        <taxon>Gammaproteobacteria</taxon>
        <taxon>Lysobacterales</taxon>
        <taxon>Lysobacteraceae</taxon>
        <taxon>Noviluteimonas</taxon>
    </lineage>
</organism>
<dbReference type="InterPro" id="IPR013216">
    <property type="entry name" value="Methyltransf_11"/>
</dbReference>
<comment type="similarity">
    <text evidence="1">Belongs to the methyltransferase superfamily.</text>
</comment>
<dbReference type="RefSeq" id="WP_230526132.1">
    <property type="nucleotide sequence ID" value="NZ_JAJGAK010000001.1"/>
</dbReference>
<dbReference type="GO" id="GO:0008168">
    <property type="term" value="F:methyltransferase activity"/>
    <property type="evidence" value="ECO:0007669"/>
    <property type="project" value="UniProtKB-KW"/>
</dbReference>
<accession>A0ABS8JG15</accession>
<proteinExistence type="inferred from homology"/>
<gene>
    <name evidence="5" type="ORF">LK996_05565</name>
</gene>
<evidence type="ECO:0000313" key="6">
    <source>
        <dbReference type="Proteomes" id="UP001165293"/>
    </source>
</evidence>
<evidence type="ECO:0000256" key="3">
    <source>
        <dbReference type="ARBA" id="ARBA00022679"/>
    </source>
</evidence>
<evidence type="ECO:0000259" key="4">
    <source>
        <dbReference type="Pfam" id="PF08241"/>
    </source>
</evidence>